<sequence>MFDCVSVLFSDVVTFTEICSRITPMEVVSMLNAMYSIFDTLTERNGVYKVETIGDAYMVVSGAPEKEPNHAEKVCDMALDMVDAIQDLKDPSTASHLQLSLDLSFVMRINMSYVWPIERLCVINCPSSGLRVLKVLRDEMFIP</sequence>
<dbReference type="AlphaFoldDB" id="A0A1B0GMY5"/>
<dbReference type="EMBL" id="AJVK01027809">
    <property type="status" value="NOT_ANNOTATED_CDS"/>
    <property type="molecule type" value="Genomic_DNA"/>
</dbReference>
<dbReference type="GO" id="GO:0004383">
    <property type="term" value="F:guanylate cyclase activity"/>
    <property type="evidence" value="ECO:0007669"/>
    <property type="project" value="TreeGrafter"/>
</dbReference>
<dbReference type="CDD" id="cd07302">
    <property type="entry name" value="CHD"/>
    <property type="match status" value="1"/>
</dbReference>
<name>A0A1B0GMY5_PHLPP</name>
<dbReference type="GO" id="GO:0019826">
    <property type="term" value="F:oxygen sensor activity"/>
    <property type="evidence" value="ECO:0007669"/>
    <property type="project" value="TreeGrafter"/>
</dbReference>
<dbReference type="EMBL" id="AJVK01027808">
    <property type="status" value="NOT_ANNOTATED_CDS"/>
    <property type="molecule type" value="Genomic_DNA"/>
</dbReference>
<dbReference type="PANTHER" id="PTHR45655">
    <property type="entry name" value="GUANYLATE CYCLASE SOLUBLE SUBUNIT BETA-2"/>
    <property type="match status" value="1"/>
</dbReference>
<evidence type="ECO:0000256" key="1">
    <source>
        <dbReference type="ARBA" id="ARBA00023239"/>
    </source>
</evidence>
<evidence type="ECO:0000313" key="3">
    <source>
        <dbReference type="Proteomes" id="UP000092462"/>
    </source>
</evidence>
<proteinExistence type="predicted"/>
<dbReference type="Proteomes" id="UP000092462">
    <property type="component" value="Unassembled WGS sequence"/>
</dbReference>
<keyword evidence="3" id="KW-1185">Reference proteome</keyword>
<keyword evidence="1" id="KW-0456">Lyase</keyword>
<dbReference type="PANTHER" id="PTHR45655:SF10">
    <property type="entry name" value="SOLUBLE GUANYLATE CYCLASE 88E"/>
    <property type="match status" value="1"/>
</dbReference>
<protein>
    <submittedName>
        <fullName evidence="2">Uncharacterized protein</fullName>
    </submittedName>
</protein>
<dbReference type="GO" id="GO:0070482">
    <property type="term" value="P:response to oxygen levels"/>
    <property type="evidence" value="ECO:0007669"/>
    <property type="project" value="TreeGrafter"/>
</dbReference>
<dbReference type="GO" id="GO:0070026">
    <property type="term" value="F:nitric oxide binding"/>
    <property type="evidence" value="ECO:0007669"/>
    <property type="project" value="TreeGrafter"/>
</dbReference>
<dbReference type="InterPro" id="IPR029787">
    <property type="entry name" value="Nucleotide_cyclase"/>
</dbReference>
<dbReference type="VEuPathDB" id="VectorBase:PPAI004037"/>
<dbReference type="Pfam" id="PF00211">
    <property type="entry name" value="Guanylate_cyc"/>
    <property type="match status" value="1"/>
</dbReference>
<accession>A0A1B0GMY5</accession>
<reference evidence="2" key="1">
    <citation type="submission" date="2022-08" db="UniProtKB">
        <authorList>
            <consortium name="EnsemblMetazoa"/>
        </authorList>
    </citation>
    <scope>IDENTIFICATION</scope>
    <source>
        <strain evidence="2">Israel</strain>
    </source>
</reference>
<dbReference type="EMBL" id="AJVK01027807">
    <property type="status" value="NOT_ANNOTATED_CDS"/>
    <property type="molecule type" value="Genomic_DNA"/>
</dbReference>
<dbReference type="VEuPathDB" id="VectorBase:PPAPM1_010115"/>
<dbReference type="SUPFAM" id="SSF55073">
    <property type="entry name" value="Nucleotide cyclase"/>
    <property type="match status" value="1"/>
</dbReference>
<dbReference type="GO" id="GO:0008074">
    <property type="term" value="C:guanylate cyclase complex, soluble"/>
    <property type="evidence" value="ECO:0007669"/>
    <property type="project" value="TreeGrafter"/>
</dbReference>
<dbReference type="InterPro" id="IPR001054">
    <property type="entry name" value="A/G_cyclase"/>
</dbReference>
<dbReference type="PROSITE" id="PS50125">
    <property type="entry name" value="GUANYLATE_CYCLASE_2"/>
    <property type="match status" value="1"/>
</dbReference>
<dbReference type="Gene3D" id="3.30.70.1230">
    <property type="entry name" value="Nucleotide cyclase"/>
    <property type="match status" value="1"/>
</dbReference>
<dbReference type="GO" id="GO:0038060">
    <property type="term" value="P:nitric oxide-cGMP-mediated signaling"/>
    <property type="evidence" value="ECO:0007669"/>
    <property type="project" value="TreeGrafter"/>
</dbReference>
<evidence type="ECO:0000313" key="2">
    <source>
        <dbReference type="EnsemblMetazoa" id="PPAI004037-PA"/>
    </source>
</evidence>
<organism evidence="2 3">
    <name type="scientific">Phlebotomus papatasi</name>
    <name type="common">Sandfly</name>
    <dbReference type="NCBI Taxonomy" id="29031"/>
    <lineage>
        <taxon>Eukaryota</taxon>
        <taxon>Metazoa</taxon>
        <taxon>Ecdysozoa</taxon>
        <taxon>Arthropoda</taxon>
        <taxon>Hexapoda</taxon>
        <taxon>Insecta</taxon>
        <taxon>Pterygota</taxon>
        <taxon>Neoptera</taxon>
        <taxon>Endopterygota</taxon>
        <taxon>Diptera</taxon>
        <taxon>Nematocera</taxon>
        <taxon>Psychodoidea</taxon>
        <taxon>Psychodidae</taxon>
        <taxon>Phlebotomus</taxon>
        <taxon>Phlebotomus</taxon>
    </lineage>
</organism>
<dbReference type="SMART" id="SM00044">
    <property type="entry name" value="CYCc"/>
    <property type="match status" value="1"/>
</dbReference>
<dbReference type="EnsemblMetazoa" id="PPAI004037-RA">
    <property type="protein sequence ID" value="PPAI004037-PA"/>
    <property type="gene ID" value="PPAI004037"/>
</dbReference>